<proteinExistence type="predicted"/>
<name>A0A9W6V4G8_9ACTN</name>
<accession>A0A9W6V4G8</accession>
<protein>
    <submittedName>
        <fullName evidence="3">Glucoamylase</fullName>
    </submittedName>
</protein>
<dbReference type="RefSeq" id="WP_285740282.1">
    <property type="nucleotide sequence ID" value="NZ_BSSA01000038.1"/>
</dbReference>
<evidence type="ECO:0000259" key="2">
    <source>
        <dbReference type="Pfam" id="PF19291"/>
    </source>
</evidence>
<comment type="caution">
    <text evidence="3">The sequence shown here is derived from an EMBL/GenBank/DDBJ whole genome shotgun (WGS) entry which is preliminary data.</text>
</comment>
<feature type="domain" description="GH15-like" evidence="1">
    <location>
        <begin position="237"/>
        <end position="601"/>
    </location>
</feature>
<dbReference type="Gene3D" id="1.50.10.10">
    <property type="match status" value="1"/>
</dbReference>
<evidence type="ECO:0000313" key="4">
    <source>
        <dbReference type="Proteomes" id="UP001165041"/>
    </source>
</evidence>
<dbReference type="Pfam" id="PF00723">
    <property type="entry name" value="Glyco_hydro_15"/>
    <property type="match status" value="1"/>
</dbReference>
<dbReference type="EMBL" id="BSSA01000038">
    <property type="protein sequence ID" value="GLW74716.1"/>
    <property type="molecule type" value="Genomic_DNA"/>
</dbReference>
<evidence type="ECO:0000313" key="3">
    <source>
        <dbReference type="EMBL" id="GLW74716.1"/>
    </source>
</evidence>
<dbReference type="InterPro" id="IPR011613">
    <property type="entry name" value="GH15-like"/>
</dbReference>
<reference evidence="3" key="1">
    <citation type="submission" date="2023-02" db="EMBL/GenBank/DDBJ databases">
        <title>Kitasatospora phosalacinea NBRC 14627.</title>
        <authorList>
            <person name="Ichikawa N."/>
            <person name="Sato H."/>
            <person name="Tonouchi N."/>
        </authorList>
    </citation>
    <scope>NUCLEOTIDE SEQUENCE</scope>
    <source>
        <strain evidence="3">NBRC 14627</strain>
    </source>
</reference>
<evidence type="ECO:0000259" key="1">
    <source>
        <dbReference type="Pfam" id="PF00723"/>
    </source>
</evidence>
<dbReference type="PANTHER" id="PTHR31616:SF0">
    <property type="entry name" value="GLUCAN 1,4-ALPHA-GLUCOSIDASE"/>
    <property type="match status" value="1"/>
</dbReference>
<dbReference type="InterPro" id="IPR045582">
    <property type="entry name" value="Trehalase-like_N"/>
</dbReference>
<dbReference type="AlphaFoldDB" id="A0A9W6V4G8"/>
<dbReference type="Proteomes" id="UP001165041">
    <property type="component" value="Unassembled WGS sequence"/>
</dbReference>
<dbReference type="GO" id="GO:0005975">
    <property type="term" value="P:carbohydrate metabolic process"/>
    <property type="evidence" value="ECO:0007669"/>
    <property type="project" value="InterPro"/>
</dbReference>
<dbReference type="Pfam" id="PF19291">
    <property type="entry name" value="TREH_N"/>
    <property type="match status" value="1"/>
</dbReference>
<organism evidence="3 4">
    <name type="scientific">Kitasatospora phosalacinea</name>
    <dbReference type="NCBI Taxonomy" id="2065"/>
    <lineage>
        <taxon>Bacteria</taxon>
        <taxon>Bacillati</taxon>
        <taxon>Actinomycetota</taxon>
        <taxon>Actinomycetes</taxon>
        <taxon>Kitasatosporales</taxon>
        <taxon>Streptomycetaceae</taxon>
        <taxon>Kitasatospora</taxon>
    </lineage>
</organism>
<dbReference type="GO" id="GO:0004553">
    <property type="term" value="F:hydrolase activity, hydrolyzing O-glycosyl compounds"/>
    <property type="evidence" value="ECO:0007669"/>
    <property type="project" value="TreeGrafter"/>
</dbReference>
<sequence>MSVSAQPVVAPGLIEDHAVIGNTCSAALVHRDGAITWLCLPRFDSSALFASLLGTDDHGLWRIAPADAAEPPVRRYEGAGAVLVTDWHTATGTARVVDFMPTPAPGPGNAPAPQVIRIVEGLTGTVAMRSLARLRPGYGTTSLPLIRDVDDAGTRRIAVGSAPEVYWLDATAPVTVHQGDVRAEFTIEAGQQVVFALTHHAPGGPVPPVPDGPAALRAARAYWRTWTARCTYYGPDRPAVLRAATTLKLLCHHEGGIVAAPTTSLPEEIGGQRNWDYRYVWPRDSALSATALTRLGHLDEALAWRQWLTRTIATAGGAQRMQVIYALSGEKDLTERTLAHLPGYQASAPVRIGNGAAGQLQLDVFGEITDALWTMEQAGAAPDPAADLLLLDLTRQVEQRWRHRDEGIWEIRGPRRHFTHSKVMAWVAVDRTLRILERRPVVDTVLLANLHQLADQIHADVCANGYDPESNTFTQSYGSPDLDAALLLIPRVGFLPPDDKRVIGTVEAIQRHLTTPDGLIRRYVTREADNVDGLAGHEGAFLACSFWLADALHLIGRPAEAHDLTGRLLALRSDLGLLAEEYDPAEKRQLGNYPQGFSAWSLADSLHLMAAPLPLSEHRRADDALRV</sequence>
<gene>
    <name evidence="3" type="ORF">Kpho02_70130</name>
</gene>
<dbReference type="InterPro" id="IPR012341">
    <property type="entry name" value="6hp_glycosidase-like_sf"/>
</dbReference>
<dbReference type="InterPro" id="IPR008928">
    <property type="entry name" value="6-hairpin_glycosidase_sf"/>
</dbReference>
<dbReference type="PANTHER" id="PTHR31616">
    <property type="entry name" value="TREHALASE"/>
    <property type="match status" value="1"/>
</dbReference>
<dbReference type="SUPFAM" id="SSF48208">
    <property type="entry name" value="Six-hairpin glycosidases"/>
    <property type="match status" value="1"/>
</dbReference>
<feature type="domain" description="Trehalase-like N-terminal" evidence="2">
    <location>
        <begin position="14"/>
        <end position="167"/>
    </location>
</feature>